<evidence type="ECO:0000256" key="9">
    <source>
        <dbReference type="ARBA" id="ARBA00023319"/>
    </source>
</evidence>
<organism evidence="15 16">
    <name type="scientific">Fundulus heteroclitus</name>
    <name type="common">Killifish</name>
    <name type="synonym">Mummichog</name>
    <dbReference type="NCBI Taxonomy" id="8078"/>
    <lineage>
        <taxon>Eukaryota</taxon>
        <taxon>Metazoa</taxon>
        <taxon>Chordata</taxon>
        <taxon>Craniata</taxon>
        <taxon>Vertebrata</taxon>
        <taxon>Euteleostomi</taxon>
        <taxon>Actinopterygii</taxon>
        <taxon>Neopterygii</taxon>
        <taxon>Teleostei</taxon>
        <taxon>Neoteleostei</taxon>
        <taxon>Acanthomorphata</taxon>
        <taxon>Ovalentaria</taxon>
        <taxon>Atherinomorphae</taxon>
        <taxon>Cyprinodontiformes</taxon>
        <taxon>Fundulidae</taxon>
        <taxon>Fundulus</taxon>
    </lineage>
</organism>
<dbReference type="InterPro" id="IPR007110">
    <property type="entry name" value="Ig-like_dom"/>
</dbReference>
<evidence type="ECO:0000256" key="2">
    <source>
        <dbReference type="ARBA" id="ARBA00022692"/>
    </source>
</evidence>
<dbReference type="InterPro" id="IPR013783">
    <property type="entry name" value="Ig-like_fold"/>
</dbReference>
<dbReference type="PROSITE" id="PS50853">
    <property type="entry name" value="FN3"/>
    <property type="match status" value="1"/>
</dbReference>
<feature type="domain" description="Fibronectin type-III" evidence="14">
    <location>
        <begin position="352"/>
        <end position="450"/>
    </location>
</feature>
<keyword evidence="6" id="KW-1015">Disulfide bond</keyword>
<keyword evidence="9" id="KW-0393">Immunoglobulin domain</keyword>
<reference evidence="15" key="2">
    <citation type="submission" date="2025-09" db="UniProtKB">
        <authorList>
            <consortium name="Ensembl"/>
        </authorList>
    </citation>
    <scope>IDENTIFICATION</scope>
</reference>
<feature type="signal peptide" evidence="12">
    <location>
        <begin position="1"/>
        <end position="25"/>
    </location>
</feature>
<comment type="subcellular location">
    <subcellularLocation>
        <location evidence="1">Membrane</location>
        <topology evidence="1">Single-pass type I membrane protein</topology>
    </subcellularLocation>
</comment>
<evidence type="ECO:0000259" key="13">
    <source>
        <dbReference type="PROSITE" id="PS50835"/>
    </source>
</evidence>
<evidence type="ECO:0000256" key="10">
    <source>
        <dbReference type="SAM" id="MobiDB-lite"/>
    </source>
</evidence>
<dbReference type="Ensembl" id="ENSFHET00000026315.1">
    <property type="protein sequence ID" value="ENSFHEP00000017591.1"/>
    <property type="gene ID" value="ENSFHEG00000019329.1"/>
</dbReference>
<name>A0A3Q2PV59_FUNHE</name>
<dbReference type="Pfam" id="PF09240">
    <property type="entry name" value="IL6Ra-bind"/>
    <property type="match status" value="1"/>
</dbReference>
<keyword evidence="4 11" id="KW-1133">Transmembrane helix</keyword>
<proteinExistence type="predicted"/>
<evidence type="ECO:0000256" key="5">
    <source>
        <dbReference type="ARBA" id="ARBA00023136"/>
    </source>
</evidence>
<evidence type="ECO:0000313" key="15">
    <source>
        <dbReference type="Ensembl" id="ENSFHEP00000017591.1"/>
    </source>
</evidence>
<feature type="domain" description="Ig-like" evidence="13">
    <location>
        <begin position="138"/>
        <end position="227"/>
    </location>
</feature>
<dbReference type="AlphaFoldDB" id="A0A3Q2PV59"/>
<feature type="region of interest" description="Disordered" evidence="10">
    <location>
        <begin position="539"/>
        <end position="592"/>
    </location>
</feature>
<evidence type="ECO:0000256" key="4">
    <source>
        <dbReference type="ARBA" id="ARBA00022989"/>
    </source>
</evidence>
<dbReference type="SMART" id="SM00409">
    <property type="entry name" value="IG"/>
    <property type="match status" value="1"/>
</dbReference>
<keyword evidence="3 12" id="KW-0732">Signal</keyword>
<sequence>MRGPLPAMDVLLLLLCFLCFTPVFSIFDNVCPRKDPPPGVLVVSPGSRLELTCTGQVKVNGVKVGLTGDVPSKNKRRSSSDRTLTTQQFTRNGTFPNKIDKTSTVSGRYHSPTTAGVSTAQGENRILGYPGTEPNTSPQVVTPTPPSKTTMRGESDREDKEVKLKGEYKDEEGSRVARGLKMRPCWKWNKQLVQTVDRDWGEIAFLGDGSSLSLSSVRRKDAGKYTCHHGGEETFGVKVIVADPPETPSIHCYKKSPSGKIRCEWRPQNPVIKPPECHLFLSKGPSHRKPENFDQIQCSYSSRHACCWCGVEHNDDELRTFHEAFLCVRSFLGNTTSPLIHFTPLDILKPDPPSNVSAHPVERLENTIMVTWKLPISWKDQDYFYDLTYEICYRPLTSSSEKGTVVRNHHYTIKDALPDVDYLIQLRTKEEYDGQWSEWTSPVFARSWKANVVEEVDLMTTMDGLPTTEDFGSGFPDDHYIDGTTTEMCTSSDVLCKPQYHILWISALFAVMSVLLAVYIFRHKERFMSKLLSLSVITHSDESTPPPPSIPSAPEQEALVSGSGPQLYKQSPPSDTQKEEEREEEQTEMDQLEAMNFNNKSYFYLQMEP</sequence>
<dbReference type="GO" id="GO:0016064">
    <property type="term" value="P:immunoglobulin mediated immune response"/>
    <property type="evidence" value="ECO:0007669"/>
    <property type="project" value="TreeGrafter"/>
</dbReference>
<dbReference type="GO" id="GO:0009897">
    <property type="term" value="C:external side of plasma membrane"/>
    <property type="evidence" value="ECO:0007669"/>
    <property type="project" value="TreeGrafter"/>
</dbReference>
<evidence type="ECO:0000259" key="14">
    <source>
        <dbReference type="PROSITE" id="PS50853"/>
    </source>
</evidence>
<keyword evidence="7" id="KW-0675">Receptor</keyword>
<feature type="compositionally biased region" description="Polar residues" evidence="10">
    <location>
        <begin position="102"/>
        <end position="122"/>
    </location>
</feature>
<dbReference type="InterPro" id="IPR003599">
    <property type="entry name" value="Ig_sub"/>
</dbReference>
<dbReference type="InterPro" id="IPR003961">
    <property type="entry name" value="FN3_dom"/>
</dbReference>
<evidence type="ECO:0000313" key="16">
    <source>
        <dbReference type="Proteomes" id="UP000265000"/>
    </source>
</evidence>
<evidence type="ECO:0000256" key="3">
    <source>
        <dbReference type="ARBA" id="ARBA00022729"/>
    </source>
</evidence>
<dbReference type="PANTHER" id="PTHR23037:SF22">
    <property type="entry name" value="CYTOKINE RECEPTOR COMMON SUBUNIT BETA"/>
    <property type="match status" value="1"/>
</dbReference>
<accession>A0A3Q2PV59</accession>
<dbReference type="GeneTree" id="ENSGT00940000165521"/>
<feature type="compositionally biased region" description="Low complexity" evidence="10">
    <location>
        <begin position="134"/>
        <end position="150"/>
    </location>
</feature>
<protein>
    <submittedName>
        <fullName evidence="15">Interleukin-6 receptor subunit alpha</fullName>
    </submittedName>
</protein>
<dbReference type="Proteomes" id="UP000265000">
    <property type="component" value="Unplaced"/>
</dbReference>
<dbReference type="InterPro" id="IPR015321">
    <property type="entry name" value="TypeI_recpt_CBD"/>
</dbReference>
<feature type="compositionally biased region" description="Acidic residues" evidence="10">
    <location>
        <begin position="581"/>
        <end position="591"/>
    </location>
</feature>
<dbReference type="PROSITE" id="PS50835">
    <property type="entry name" value="IG_LIKE"/>
    <property type="match status" value="1"/>
</dbReference>
<evidence type="ECO:0000256" key="7">
    <source>
        <dbReference type="ARBA" id="ARBA00023170"/>
    </source>
</evidence>
<feature type="transmembrane region" description="Helical" evidence="11">
    <location>
        <begin position="502"/>
        <end position="521"/>
    </location>
</feature>
<reference evidence="15" key="1">
    <citation type="submission" date="2025-08" db="UniProtKB">
        <authorList>
            <consortium name="Ensembl"/>
        </authorList>
    </citation>
    <scope>IDENTIFICATION</scope>
</reference>
<evidence type="ECO:0000256" key="11">
    <source>
        <dbReference type="SAM" id="Phobius"/>
    </source>
</evidence>
<dbReference type="PANTHER" id="PTHR23037">
    <property type="entry name" value="CYTOKINE RECEPTOR"/>
    <property type="match status" value="1"/>
</dbReference>
<evidence type="ECO:0000256" key="6">
    <source>
        <dbReference type="ARBA" id="ARBA00023157"/>
    </source>
</evidence>
<dbReference type="SMART" id="SM00060">
    <property type="entry name" value="FN3"/>
    <property type="match status" value="1"/>
</dbReference>
<dbReference type="CDD" id="cd00063">
    <property type="entry name" value="FN3"/>
    <property type="match status" value="1"/>
</dbReference>
<evidence type="ECO:0000256" key="12">
    <source>
        <dbReference type="SAM" id="SignalP"/>
    </source>
</evidence>
<keyword evidence="2 11" id="KW-0812">Transmembrane</keyword>
<feature type="region of interest" description="Disordered" evidence="10">
    <location>
        <begin position="93"/>
        <end position="159"/>
    </location>
</feature>
<keyword evidence="8" id="KW-0325">Glycoprotein</keyword>
<keyword evidence="16" id="KW-1185">Reference proteome</keyword>
<dbReference type="SUPFAM" id="SSF48726">
    <property type="entry name" value="Immunoglobulin"/>
    <property type="match status" value="1"/>
</dbReference>
<dbReference type="SUPFAM" id="SSF49265">
    <property type="entry name" value="Fibronectin type III"/>
    <property type="match status" value="2"/>
</dbReference>
<dbReference type="InterPro" id="IPR036116">
    <property type="entry name" value="FN3_sf"/>
</dbReference>
<dbReference type="InterPro" id="IPR036179">
    <property type="entry name" value="Ig-like_dom_sf"/>
</dbReference>
<feature type="chain" id="PRO_5018758598" evidence="12">
    <location>
        <begin position="26"/>
        <end position="609"/>
    </location>
</feature>
<evidence type="ECO:0000256" key="8">
    <source>
        <dbReference type="ARBA" id="ARBA00023180"/>
    </source>
</evidence>
<dbReference type="GO" id="GO:0004896">
    <property type="term" value="F:cytokine receptor activity"/>
    <property type="evidence" value="ECO:0007669"/>
    <property type="project" value="TreeGrafter"/>
</dbReference>
<keyword evidence="5 11" id="KW-0472">Membrane</keyword>
<dbReference type="Gene3D" id="2.60.40.10">
    <property type="entry name" value="Immunoglobulins"/>
    <property type="match status" value="2"/>
</dbReference>
<evidence type="ECO:0000256" key="1">
    <source>
        <dbReference type="ARBA" id="ARBA00004479"/>
    </source>
</evidence>